<name>A0A645A735_9ZZZZ</name>
<dbReference type="Gene3D" id="3.30.565.10">
    <property type="entry name" value="Histidine kinase-like ATPase, C-terminal domain"/>
    <property type="match status" value="1"/>
</dbReference>
<organism evidence="2">
    <name type="scientific">bioreactor metagenome</name>
    <dbReference type="NCBI Taxonomy" id="1076179"/>
    <lineage>
        <taxon>unclassified sequences</taxon>
        <taxon>metagenomes</taxon>
        <taxon>ecological metagenomes</taxon>
    </lineage>
</organism>
<proteinExistence type="predicted"/>
<protein>
    <recommendedName>
        <fullName evidence="1">Histidine kinase/HSP90-like ATPase domain-containing protein</fullName>
    </recommendedName>
</protein>
<dbReference type="CDD" id="cd16936">
    <property type="entry name" value="HATPase_RsbW-like"/>
    <property type="match status" value="1"/>
</dbReference>
<accession>A0A645A735</accession>
<dbReference type="EMBL" id="VSSQ01012333">
    <property type="protein sequence ID" value="MPM48979.1"/>
    <property type="molecule type" value="Genomic_DNA"/>
</dbReference>
<comment type="caution">
    <text evidence="2">The sequence shown here is derived from an EMBL/GenBank/DDBJ whole genome shotgun (WGS) entry which is preliminary data.</text>
</comment>
<sequence length="125" mass="14381">MLKYQFTSFDDFIKLRNAIKNFFESICQDEAELLFVATNEAVNNAFFHGYKSDCPVGVELTITELQEEILITVKHDGTGYKFDGTMEHHPDELDEHGRGLAIIGLCTDSYRFNSSGNELEMRKRY</sequence>
<reference evidence="2" key="1">
    <citation type="submission" date="2019-08" db="EMBL/GenBank/DDBJ databases">
        <authorList>
            <person name="Kucharzyk K."/>
            <person name="Murdoch R.W."/>
            <person name="Higgins S."/>
            <person name="Loffler F."/>
        </authorList>
    </citation>
    <scope>NUCLEOTIDE SEQUENCE</scope>
</reference>
<dbReference type="InterPro" id="IPR036890">
    <property type="entry name" value="HATPase_C_sf"/>
</dbReference>
<gene>
    <name evidence="2" type="ORF">SDC9_95706</name>
</gene>
<dbReference type="AlphaFoldDB" id="A0A645A735"/>
<dbReference type="InterPro" id="IPR003594">
    <property type="entry name" value="HATPase_dom"/>
</dbReference>
<dbReference type="SUPFAM" id="SSF55874">
    <property type="entry name" value="ATPase domain of HSP90 chaperone/DNA topoisomerase II/histidine kinase"/>
    <property type="match status" value="1"/>
</dbReference>
<evidence type="ECO:0000259" key="1">
    <source>
        <dbReference type="Pfam" id="PF13581"/>
    </source>
</evidence>
<feature type="domain" description="Histidine kinase/HSP90-like ATPase" evidence="1">
    <location>
        <begin position="26"/>
        <end position="123"/>
    </location>
</feature>
<evidence type="ECO:0000313" key="2">
    <source>
        <dbReference type="EMBL" id="MPM48979.1"/>
    </source>
</evidence>
<dbReference type="Pfam" id="PF13581">
    <property type="entry name" value="HATPase_c_2"/>
    <property type="match status" value="1"/>
</dbReference>